<gene>
    <name evidence="1" type="ORF">RF11_10475</name>
</gene>
<sequence>MDQWCTVRWPDDKWFATSGLRNFIDNCKAITGVATLAEFVIISIRGQSGKEIFCDEYDFIYTLIGNNKDDVKFYWTYAHKTTCKSHVHVVNGQLLMQWYRVLTMKMKVEETLFTMQYRDAAKKRLKLFRADDHCQYLYNDMYGSGIDDSDHILIFESDDNLNLLLRYRQWLADGTFRCLPAVFYQLFTLRVYIQGSVVPAQTYQQMLLEFSKLRQFNPESILTDFERTVINALQFLFPNVSQSGCFYHFSQSIYRVLPPNSDMWNFKVGQSK</sequence>
<accession>A0A0C2M398</accession>
<evidence type="ECO:0000313" key="2">
    <source>
        <dbReference type="Proteomes" id="UP000031668"/>
    </source>
</evidence>
<organism evidence="1 2">
    <name type="scientific">Thelohanellus kitauei</name>
    <name type="common">Myxosporean</name>
    <dbReference type="NCBI Taxonomy" id="669202"/>
    <lineage>
        <taxon>Eukaryota</taxon>
        <taxon>Metazoa</taxon>
        <taxon>Cnidaria</taxon>
        <taxon>Myxozoa</taxon>
        <taxon>Myxosporea</taxon>
        <taxon>Bivalvulida</taxon>
        <taxon>Platysporina</taxon>
        <taxon>Myxobolidae</taxon>
        <taxon>Thelohanellus</taxon>
    </lineage>
</organism>
<comment type="caution">
    <text evidence="1">The sequence shown here is derived from an EMBL/GenBank/DDBJ whole genome shotgun (WGS) entry which is preliminary data.</text>
</comment>
<keyword evidence="2" id="KW-1185">Reference proteome</keyword>
<evidence type="ECO:0000313" key="1">
    <source>
        <dbReference type="EMBL" id="KII61515.1"/>
    </source>
</evidence>
<dbReference type="OrthoDB" id="6145089at2759"/>
<protein>
    <submittedName>
        <fullName evidence="1">Uncharacterized protein</fullName>
    </submittedName>
</protein>
<dbReference type="Proteomes" id="UP000031668">
    <property type="component" value="Unassembled WGS sequence"/>
</dbReference>
<reference evidence="1 2" key="1">
    <citation type="journal article" date="2014" name="Genome Biol. Evol.">
        <title>The genome of the myxosporean Thelohanellus kitauei shows adaptations to nutrient acquisition within its fish host.</title>
        <authorList>
            <person name="Yang Y."/>
            <person name="Xiong J."/>
            <person name="Zhou Z."/>
            <person name="Huo F."/>
            <person name="Miao W."/>
            <person name="Ran C."/>
            <person name="Liu Y."/>
            <person name="Zhang J."/>
            <person name="Feng J."/>
            <person name="Wang M."/>
            <person name="Wang M."/>
            <person name="Wang L."/>
            <person name="Yao B."/>
        </authorList>
    </citation>
    <scope>NUCLEOTIDE SEQUENCE [LARGE SCALE GENOMIC DNA]</scope>
    <source>
        <strain evidence="1">Wuqing</strain>
    </source>
</reference>
<dbReference type="AlphaFoldDB" id="A0A0C2M398"/>
<name>A0A0C2M398_THEKT</name>
<dbReference type="EMBL" id="JWZT01005334">
    <property type="protein sequence ID" value="KII61515.1"/>
    <property type="molecule type" value="Genomic_DNA"/>
</dbReference>
<proteinExistence type="predicted"/>